<keyword evidence="3" id="KW-1185">Reference proteome</keyword>
<feature type="coiled-coil region" evidence="1">
    <location>
        <begin position="3"/>
        <end position="30"/>
    </location>
</feature>
<organism evidence="2 3">
    <name type="scientific">Mycena venus</name>
    <dbReference type="NCBI Taxonomy" id="2733690"/>
    <lineage>
        <taxon>Eukaryota</taxon>
        <taxon>Fungi</taxon>
        <taxon>Dikarya</taxon>
        <taxon>Basidiomycota</taxon>
        <taxon>Agaricomycotina</taxon>
        <taxon>Agaricomycetes</taxon>
        <taxon>Agaricomycetidae</taxon>
        <taxon>Agaricales</taxon>
        <taxon>Marasmiineae</taxon>
        <taxon>Mycenaceae</taxon>
        <taxon>Mycena</taxon>
    </lineage>
</organism>
<evidence type="ECO:0000313" key="2">
    <source>
        <dbReference type="EMBL" id="KAF7328775.1"/>
    </source>
</evidence>
<protein>
    <submittedName>
        <fullName evidence="2">F-box domain-containing protein</fullName>
    </submittedName>
</protein>
<gene>
    <name evidence="2" type="ORF">MVEN_02506200</name>
</gene>
<evidence type="ECO:0000256" key="1">
    <source>
        <dbReference type="SAM" id="Coils"/>
    </source>
</evidence>
<dbReference type="Gene3D" id="3.80.10.10">
    <property type="entry name" value="Ribonuclease Inhibitor"/>
    <property type="match status" value="1"/>
</dbReference>
<dbReference type="InterPro" id="IPR032675">
    <property type="entry name" value="LRR_dom_sf"/>
</dbReference>
<name>A0A8H6U093_9AGAR</name>
<dbReference type="AlphaFoldDB" id="A0A8H6U093"/>
<dbReference type="Proteomes" id="UP000620124">
    <property type="component" value="Unassembled WGS sequence"/>
</dbReference>
<comment type="caution">
    <text evidence="2">The sequence shown here is derived from an EMBL/GenBank/DDBJ whole genome shotgun (WGS) entry which is preliminary data.</text>
</comment>
<dbReference type="EMBL" id="JACAZI010000034">
    <property type="protein sequence ID" value="KAF7328775.1"/>
    <property type="molecule type" value="Genomic_DNA"/>
</dbReference>
<sequence>MSVQELRARIQKLSSEIELQKKLLNKLERDKCLVQRQLNAVLDPVARLPLEISSEIFLQSLAPIAQPGARHLPMLLLNVCHAWADIALSTPALWAAIDVAFPCSEGFQEVLKIWLRRARNRPLSMSLRGDLEDRSAVAAIIWQPGQQLRNFEICVDTEDDEDGITDVDLFRGMSPGSLPLLETLTIRGVLWRKFYGPSILQLISRAPNLRECSFHEVEPVYLLDFKSEKVVLPNLRRLMFGPCLGKPTSDDDILGCLSLPALEALSVSLRYVSGHELLSFLERSSPPLQELVVGDGSELVRLHDLFHLLPGLTSFEIWGLGPPLMTELFAVLADSPVPPPQLSPLVHPQRPGARYFRFLLENTPSRTFRPS</sequence>
<accession>A0A8H6U093</accession>
<proteinExistence type="predicted"/>
<dbReference type="OrthoDB" id="2840257at2759"/>
<evidence type="ECO:0000313" key="3">
    <source>
        <dbReference type="Proteomes" id="UP000620124"/>
    </source>
</evidence>
<reference evidence="2" key="1">
    <citation type="submission" date="2020-05" db="EMBL/GenBank/DDBJ databases">
        <title>Mycena genomes resolve the evolution of fungal bioluminescence.</title>
        <authorList>
            <person name="Tsai I.J."/>
        </authorList>
    </citation>
    <scope>NUCLEOTIDE SEQUENCE</scope>
    <source>
        <strain evidence="2">CCC161011</strain>
    </source>
</reference>
<keyword evidence="1" id="KW-0175">Coiled coil</keyword>
<dbReference type="SUPFAM" id="SSF52047">
    <property type="entry name" value="RNI-like"/>
    <property type="match status" value="1"/>
</dbReference>